<dbReference type="Proteomes" id="UP000634522">
    <property type="component" value="Unassembled WGS sequence"/>
</dbReference>
<evidence type="ECO:0000313" key="1">
    <source>
        <dbReference type="EMBL" id="NMF98382.1"/>
    </source>
</evidence>
<proteinExistence type="predicted"/>
<reference evidence="1 2" key="1">
    <citation type="submission" date="2019-12" db="EMBL/GenBank/DDBJ databases">
        <title>Comparative genomics gives insights into the taxonomy of the Azoarcus-Aromatoleum group and reveals separate origins of nif in the plant-associated Azoarcus and non-plant-associated Aromatoleum sub-groups.</title>
        <authorList>
            <person name="Lafos M."/>
            <person name="Maluk M."/>
            <person name="Batista M."/>
            <person name="Junghare M."/>
            <person name="Carmona M."/>
            <person name="Faoro H."/>
            <person name="Cruz L.M."/>
            <person name="Battistoni F."/>
            <person name="De Souza E."/>
            <person name="Pedrosa F."/>
            <person name="Chen W.-M."/>
            <person name="Poole P.S."/>
            <person name="Dixon R.A."/>
            <person name="James E.K."/>
        </authorList>
    </citation>
    <scope>NUCLEOTIDE SEQUENCE [LARGE SCALE GENOMIC DNA]</scope>
    <source>
        <strain evidence="1 2">T</strain>
    </source>
</reference>
<dbReference type="EMBL" id="WTVS01000026">
    <property type="protein sequence ID" value="NMF98382.1"/>
    <property type="molecule type" value="Genomic_DNA"/>
</dbReference>
<organism evidence="1 2">
    <name type="scientific">Aromatoleum toluolicum</name>
    <dbReference type="NCBI Taxonomy" id="90060"/>
    <lineage>
        <taxon>Bacteria</taxon>
        <taxon>Pseudomonadati</taxon>
        <taxon>Pseudomonadota</taxon>
        <taxon>Betaproteobacteria</taxon>
        <taxon>Rhodocyclales</taxon>
        <taxon>Rhodocyclaceae</taxon>
        <taxon>Aromatoleum</taxon>
    </lineage>
</organism>
<gene>
    <name evidence="1" type="ORF">GPA27_13405</name>
</gene>
<name>A0ABX1NGE5_9RHOO</name>
<evidence type="ECO:0000313" key="2">
    <source>
        <dbReference type="Proteomes" id="UP000634522"/>
    </source>
</evidence>
<protein>
    <submittedName>
        <fullName evidence="1">Uncharacterized protein</fullName>
    </submittedName>
</protein>
<comment type="caution">
    <text evidence="1">The sequence shown here is derived from an EMBL/GenBank/DDBJ whole genome shotgun (WGS) entry which is preliminary data.</text>
</comment>
<accession>A0ABX1NGE5</accession>
<sequence length="217" mass="21780">MGNRLFTNNARSTLASGISDVATTLSVATGEGALFASPSGGDWQDITLDDGVNIEIVHLTARSGDTLTVTRAQEGTTGVAFSTGAKVEARFTAGAASDLQPKAGQPYVMGTTYNGKPAASVLLLRHVIPTGITVTLAAAMAGSQGKAGTAATAQTDFDVQKNGASVGTIRFAAAGTVPTFIMASQTSLAAGDSIDIVAPGTQDATLADIGLTIFGTR</sequence>
<keyword evidence="2" id="KW-1185">Reference proteome</keyword>
<dbReference type="RefSeq" id="WP_169141136.1">
    <property type="nucleotide sequence ID" value="NZ_WTVS01000026.1"/>
</dbReference>